<keyword evidence="6" id="KW-1185">Reference proteome</keyword>
<name>A0A0U3MN09_9BURK</name>
<evidence type="ECO:0000313" key="6">
    <source>
        <dbReference type="Proteomes" id="UP000060699"/>
    </source>
</evidence>
<reference evidence="5 6" key="1">
    <citation type="submission" date="2015-12" db="EMBL/GenBank/DDBJ databases">
        <title>Complete genome of Roseateles depolymerans KCTC 42856.</title>
        <authorList>
            <person name="Kim K.M."/>
        </authorList>
    </citation>
    <scope>NUCLEOTIDE SEQUENCE [LARGE SCALE GENOMIC DNA]</scope>
    <source>
        <strain evidence="5 6">KCTC 42856</strain>
    </source>
</reference>
<dbReference type="STRING" id="76731.RD2015_1215"/>
<dbReference type="InterPro" id="IPR039536">
    <property type="entry name" value="TetR_C_Proteobacteria"/>
</dbReference>
<dbReference type="PROSITE" id="PS50977">
    <property type="entry name" value="HTH_TETR_2"/>
    <property type="match status" value="1"/>
</dbReference>
<evidence type="ECO:0000256" key="2">
    <source>
        <dbReference type="ARBA" id="ARBA00023125"/>
    </source>
</evidence>
<organism evidence="5 6">
    <name type="scientific">Roseateles depolymerans</name>
    <dbReference type="NCBI Taxonomy" id="76731"/>
    <lineage>
        <taxon>Bacteria</taxon>
        <taxon>Pseudomonadati</taxon>
        <taxon>Pseudomonadota</taxon>
        <taxon>Betaproteobacteria</taxon>
        <taxon>Burkholderiales</taxon>
        <taxon>Sphaerotilaceae</taxon>
        <taxon>Roseateles</taxon>
    </lineage>
</organism>
<dbReference type="InterPro" id="IPR050109">
    <property type="entry name" value="HTH-type_TetR-like_transc_reg"/>
</dbReference>
<dbReference type="InterPro" id="IPR001647">
    <property type="entry name" value="HTH_TetR"/>
</dbReference>
<dbReference type="GO" id="GO:0003700">
    <property type="term" value="F:DNA-binding transcription factor activity"/>
    <property type="evidence" value="ECO:0007669"/>
    <property type="project" value="TreeGrafter"/>
</dbReference>
<dbReference type="Proteomes" id="UP000060699">
    <property type="component" value="Chromosome"/>
</dbReference>
<protein>
    <submittedName>
        <fullName evidence="5">TetR family transcriptional regulator</fullName>
    </submittedName>
</protein>
<keyword evidence="3" id="KW-0804">Transcription</keyword>
<dbReference type="Gene3D" id="1.10.357.10">
    <property type="entry name" value="Tetracycline Repressor, domain 2"/>
    <property type="match status" value="1"/>
</dbReference>
<dbReference type="SUPFAM" id="SSF48498">
    <property type="entry name" value="Tetracyclin repressor-like, C-terminal domain"/>
    <property type="match status" value="1"/>
</dbReference>
<evidence type="ECO:0000256" key="3">
    <source>
        <dbReference type="ARBA" id="ARBA00023163"/>
    </source>
</evidence>
<evidence type="ECO:0000313" key="5">
    <source>
        <dbReference type="EMBL" id="ALV05706.1"/>
    </source>
</evidence>
<feature type="region of interest" description="Disordered" evidence="4">
    <location>
        <begin position="1"/>
        <end position="31"/>
    </location>
</feature>
<dbReference type="Pfam" id="PF00440">
    <property type="entry name" value="TetR_N"/>
    <property type="match status" value="1"/>
</dbReference>
<dbReference type="InterPro" id="IPR036271">
    <property type="entry name" value="Tet_transcr_reg_TetR-rel_C_sf"/>
</dbReference>
<proteinExistence type="predicted"/>
<dbReference type="InterPro" id="IPR009057">
    <property type="entry name" value="Homeodomain-like_sf"/>
</dbReference>
<gene>
    <name evidence="5" type="ORF">RD2015_1215</name>
</gene>
<dbReference type="PANTHER" id="PTHR30055">
    <property type="entry name" value="HTH-TYPE TRANSCRIPTIONAL REGULATOR RUTR"/>
    <property type="match status" value="1"/>
</dbReference>
<dbReference type="GO" id="GO:0000976">
    <property type="term" value="F:transcription cis-regulatory region binding"/>
    <property type="evidence" value="ECO:0007669"/>
    <property type="project" value="TreeGrafter"/>
</dbReference>
<keyword evidence="1" id="KW-0805">Transcription regulation</keyword>
<dbReference type="KEGG" id="rdp:RD2015_1215"/>
<dbReference type="EMBL" id="CP013729">
    <property type="protein sequence ID" value="ALV05706.1"/>
    <property type="molecule type" value="Genomic_DNA"/>
</dbReference>
<dbReference type="PRINTS" id="PR00455">
    <property type="entry name" value="HTHTETR"/>
</dbReference>
<dbReference type="Gene3D" id="1.10.10.60">
    <property type="entry name" value="Homeodomain-like"/>
    <property type="match status" value="1"/>
</dbReference>
<sequence length="232" mass="25380">MDGADAGAEIAADAGCSESSPTPTGDDCSPLRLTDRKRQAIVDAAIAEFREHGFEVANMDRIAARAQVSKRTVYNHFAGKDALFEAIVERLFQSTQDLADVAYQPDQPLREQLVALIQRKLGMMKDEQFINLARVLIAEAIHTPDRARDMLARLGSKEEGMTVWVRAAAAHGRLEVADPAFASAQLQALVKGFAFWPQITLGQPPLGEADQQRIAASTADLFLRSYARATDR</sequence>
<dbReference type="SUPFAM" id="SSF46689">
    <property type="entry name" value="Homeodomain-like"/>
    <property type="match status" value="1"/>
</dbReference>
<accession>A0A0U3MN09</accession>
<dbReference type="AlphaFoldDB" id="A0A0U3MN09"/>
<dbReference type="OrthoDB" id="8595767at2"/>
<evidence type="ECO:0000256" key="1">
    <source>
        <dbReference type="ARBA" id="ARBA00023015"/>
    </source>
</evidence>
<evidence type="ECO:0000256" key="4">
    <source>
        <dbReference type="SAM" id="MobiDB-lite"/>
    </source>
</evidence>
<dbReference type="PANTHER" id="PTHR30055:SF224">
    <property type="entry name" value="TRANSCRIPTIONAL REGULATOR TETR FAMILY"/>
    <property type="match status" value="1"/>
</dbReference>
<keyword evidence="2" id="KW-0238">DNA-binding</keyword>
<dbReference type="FunFam" id="1.10.10.60:FF:000141">
    <property type="entry name" value="TetR family transcriptional regulator"/>
    <property type="match status" value="1"/>
</dbReference>
<dbReference type="PATRIC" id="fig|76731.3.peg.1239"/>
<feature type="compositionally biased region" description="Low complexity" evidence="4">
    <location>
        <begin position="1"/>
        <end position="15"/>
    </location>
</feature>
<dbReference type="Pfam" id="PF14246">
    <property type="entry name" value="TetR_C_7"/>
    <property type="match status" value="1"/>
</dbReference>